<name>A0A0J8GPD6_9ALTE</name>
<reference evidence="1 2" key="1">
    <citation type="submission" date="2015-04" db="EMBL/GenBank/DDBJ databases">
        <title>Draft Genome Sequence of the Novel Agar-Digesting Marine Bacterium Q1.</title>
        <authorList>
            <person name="Li Y."/>
            <person name="Li D."/>
            <person name="Chen G."/>
            <person name="Du Z."/>
        </authorList>
    </citation>
    <scope>NUCLEOTIDE SEQUENCE [LARGE SCALE GENOMIC DNA]</scope>
    <source>
        <strain evidence="1 2">Q1</strain>
    </source>
</reference>
<evidence type="ECO:0000313" key="1">
    <source>
        <dbReference type="EMBL" id="KMT64637.1"/>
    </source>
</evidence>
<proteinExistence type="predicted"/>
<evidence type="ECO:0000313" key="2">
    <source>
        <dbReference type="Proteomes" id="UP000037600"/>
    </source>
</evidence>
<keyword evidence="2" id="KW-1185">Reference proteome</keyword>
<comment type="caution">
    <text evidence="1">The sequence shown here is derived from an EMBL/GenBank/DDBJ whole genome shotgun (WGS) entry which is preliminary data.</text>
</comment>
<accession>A0A0J8GPD6</accession>
<organism evidence="1 2">
    <name type="scientific">Catenovulum maritimum</name>
    <dbReference type="NCBI Taxonomy" id="1513271"/>
    <lineage>
        <taxon>Bacteria</taxon>
        <taxon>Pseudomonadati</taxon>
        <taxon>Pseudomonadota</taxon>
        <taxon>Gammaproteobacteria</taxon>
        <taxon>Alteromonadales</taxon>
        <taxon>Alteromonadaceae</taxon>
        <taxon>Catenovulum</taxon>
    </lineage>
</organism>
<gene>
    <name evidence="1" type="ORF">XM47_13425</name>
</gene>
<sequence length="312" mass="35545">MIRYWNKVVSLVEKKACSKTFQKVRDSKPIQYTYNPELVIVSQVYSGALDMSLLALKSFIKMIGEGRVEVIDDGSLTKSDHELLHHHIPHLTIVHIDDIDVGSCPKGSCWERLIHILKLSQDAYVIQVDTDTLTIAPVPEVYNGFKANKAFTIGGEPNWPEPIPVEYISHISRNKISEHIQVKSERQLEHVESINLTHYCRGCAAFAGFPKQAVTFDQLQAFSAEMEERIGADTWRNWGSEQFSANVMISLCPEPSVLPWPKYLNHGFPFVENGQEKLESYTRLTSVLHFIGTYRYKHGVYRKLAKLVLSEL</sequence>
<dbReference type="PATRIC" id="fig|1513271.3.peg.2755"/>
<dbReference type="STRING" id="1513271.XM47_13425"/>
<dbReference type="OrthoDB" id="8561892at2"/>
<protein>
    <submittedName>
        <fullName evidence="1">Uncharacterized protein</fullName>
    </submittedName>
</protein>
<dbReference type="RefSeq" id="WP_048693462.1">
    <property type="nucleotide sequence ID" value="NZ_KQ130495.1"/>
</dbReference>
<dbReference type="AlphaFoldDB" id="A0A0J8GPD6"/>
<dbReference type="EMBL" id="LAZL01000022">
    <property type="protein sequence ID" value="KMT64637.1"/>
    <property type="molecule type" value="Genomic_DNA"/>
</dbReference>
<dbReference type="Proteomes" id="UP000037600">
    <property type="component" value="Unassembled WGS sequence"/>
</dbReference>